<reference evidence="3" key="1">
    <citation type="journal article" date="2021" name="ISME J.">
        <title>Evolutionary origin and ecological implication of a unique nif island in free-living Bradyrhizobium lineages.</title>
        <authorList>
            <person name="Tao J."/>
        </authorList>
    </citation>
    <scope>NUCLEOTIDE SEQUENCE [LARGE SCALE GENOMIC DNA]</scope>
    <source>
        <strain evidence="3">SZCCT0094</strain>
    </source>
</reference>
<dbReference type="InterPro" id="IPR002575">
    <property type="entry name" value="Aminoglycoside_PTrfase"/>
</dbReference>
<dbReference type="Pfam" id="PF01636">
    <property type="entry name" value="APH"/>
    <property type="match status" value="1"/>
</dbReference>
<proteinExistence type="predicted"/>
<sequence>MSPIVIKPDLAIDLATAGAVVARTGVDGQIAAISLLYGGEISAVYELALAGGLPPLVLKIYPDSMSWKMRKEARMLDLVRDRLPVPAPRLHLADASRDLIGLDYVVMSRLAGDRLGPLEQQLPPPLRQSAFRQVGRLSRAFHDIAMEAFGYIGPDGVWTAHADNRTYLTVQFDRKLTEFSSRGGAPDLALRIARHVEACSGLFEACAAPVLCHNDLHPGNILARADDDTVTLTGVVDFEGALAGDPLKDVAKALYYLSAGQREAFLEGYGPMTRTEVGATLDIYRLLFSLELWCWYAQFDATDKLAPLIADMELLLRSQ</sequence>
<evidence type="ECO:0000313" key="3">
    <source>
        <dbReference type="Proteomes" id="UP001314635"/>
    </source>
</evidence>
<evidence type="ECO:0000259" key="1">
    <source>
        <dbReference type="Pfam" id="PF01636"/>
    </source>
</evidence>
<dbReference type="PANTHER" id="PTHR21310:SF15">
    <property type="entry name" value="AMINOGLYCOSIDE PHOSPHOTRANSFERASE DOMAIN-CONTAINING PROTEIN"/>
    <property type="match status" value="1"/>
</dbReference>
<dbReference type="CDD" id="cd05120">
    <property type="entry name" value="APH_ChoK_like"/>
    <property type="match status" value="1"/>
</dbReference>
<dbReference type="EMBL" id="JAFCLK010000068">
    <property type="protein sequence ID" value="MBR1141470.1"/>
    <property type="molecule type" value="Genomic_DNA"/>
</dbReference>
<accession>A0ABS5GJH2</accession>
<dbReference type="InterPro" id="IPR051678">
    <property type="entry name" value="AGP_Transferase"/>
</dbReference>
<comment type="caution">
    <text evidence="2">The sequence shown here is derived from an EMBL/GenBank/DDBJ whole genome shotgun (WGS) entry which is preliminary data.</text>
</comment>
<name>A0ABS5GJH2_9BRAD</name>
<gene>
    <name evidence="2" type="ORF">JQ619_37565</name>
</gene>
<keyword evidence="3" id="KW-1185">Reference proteome</keyword>
<dbReference type="SUPFAM" id="SSF56112">
    <property type="entry name" value="Protein kinase-like (PK-like)"/>
    <property type="match status" value="1"/>
</dbReference>
<evidence type="ECO:0000313" key="2">
    <source>
        <dbReference type="EMBL" id="MBR1141470.1"/>
    </source>
</evidence>
<dbReference type="Gene3D" id="3.90.1200.10">
    <property type="match status" value="1"/>
</dbReference>
<dbReference type="RefSeq" id="WP_012045069.1">
    <property type="nucleotide sequence ID" value="NZ_JABFDP010000061.1"/>
</dbReference>
<protein>
    <submittedName>
        <fullName evidence="2">Aminoglycoside phosphotransferase family protein</fullName>
    </submittedName>
</protein>
<dbReference type="PANTHER" id="PTHR21310">
    <property type="entry name" value="AMINOGLYCOSIDE PHOSPHOTRANSFERASE-RELATED-RELATED"/>
    <property type="match status" value="1"/>
</dbReference>
<dbReference type="Proteomes" id="UP001314635">
    <property type="component" value="Unassembled WGS sequence"/>
</dbReference>
<dbReference type="InterPro" id="IPR011009">
    <property type="entry name" value="Kinase-like_dom_sf"/>
</dbReference>
<organism evidence="2 3">
    <name type="scientific">Bradyrhizobium denitrificans</name>
    <dbReference type="NCBI Taxonomy" id="2734912"/>
    <lineage>
        <taxon>Bacteria</taxon>
        <taxon>Pseudomonadati</taxon>
        <taxon>Pseudomonadota</taxon>
        <taxon>Alphaproteobacteria</taxon>
        <taxon>Hyphomicrobiales</taxon>
        <taxon>Nitrobacteraceae</taxon>
        <taxon>Bradyrhizobium</taxon>
    </lineage>
</organism>
<feature type="domain" description="Aminoglycoside phosphotransferase" evidence="1">
    <location>
        <begin position="38"/>
        <end position="270"/>
    </location>
</feature>